<dbReference type="PANTHER" id="PTHR43173:SF28">
    <property type="entry name" value="AARF DOMAIN CONTAINING KINASE 5"/>
    <property type="match status" value="1"/>
</dbReference>
<dbReference type="InterPro" id="IPR045307">
    <property type="entry name" value="ADCK1_dom"/>
</dbReference>
<dbReference type="AlphaFoldDB" id="A0A1B0FKD1"/>
<dbReference type="PhylomeDB" id="A0A1B0FKD1"/>
<evidence type="ECO:0000313" key="4">
    <source>
        <dbReference type="Proteomes" id="UP000092444"/>
    </source>
</evidence>
<evidence type="ECO:0000313" key="3">
    <source>
        <dbReference type="EnsemblMetazoa" id="GMOY004295-PA"/>
    </source>
</evidence>
<dbReference type="EMBL" id="CCAG010009561">
    <property type="status" value="NOT_ANNOTATED_CDS"/>
    <property type="molecule type" value="Genomic_DNA"/>
</dbReference>
<feature type="domain" description="ABC1 atypical kinase-like" evidence="2">
    <location>
        <begin position="184"/>
        <end position="427"/>
    </location>
</feature>
<organism evidence="3 4">
    <name type="scientific">Glossina morsitans morsitans</name>
    <name type="common">Savannah tsetse fly</name>
    <dbReference type="NCBI Taxonomy" id="37546"/>
    <lineage>
        <taxon>Eukaryota</taxon>
        <taxon>Metazoa</taxon>
        <taxon>Ecdysozoa</taxon>
        <taxon>Arthropoda</taxon>
        <taxon>Hexapoda</taxon>
        <taxon>Insecta</taxon>
        <taxon>Pterygota</taxon>
        <taxon>Neoptera</taxon>
        <taxon>Endopterygota</taxon>
        <taxon>Diptera</taxon>
        <taxon>Brachycera</taxon>
        <taxon>Muscomorpha</taxon>
        <taxon>Hippoboscoidea</taxon>
        <taxon>Glossinidae</taxon>
        <taxon>Glossina</taxon>
    </lineage>
</organism>
<evidence type="ECO:0000259" key="2">
    <source>
        <dbReference type="Pfam" id="PF03109"/>
    </source>
</evidence>
<comment type="similarity">
    <text evidence="1">Belongs to the protein kinase superfamily. ADCK protein kinase family.</text>
</comment>
<accession>A0A1B0FKD1</accession>
<dbReference type="Proteomes" id="UP000092444">
    <property type="component" value="Unassembled WGS sequence"/>
</dbReference>
<dbReference type="STRING" id="37546.A0A1B0FKD1"/>
<proteinExistence type="inferred from homology"/>
<dbReference type="SUPFAM" id="SSF56112">
    <property type="entry name" value="Protein kinase-like (PK-like)"/>
    <property type="match status" value="1"/>
</dbReference>
<dbReference type="Pfam" id="PF03109">
    <property type="entry name" value="ABC1"/>
    <property type="match status" value="1"/>
</dbReference>
<reference evidence="3" key="1">
    <citation type="submission" date="2020-05" db="UniProtKB">
        <authorList>
            <consortium name="EnsemblMetazoa"/>
        </authorList>
    </citation>
    <scope>IDENTIFICATION</scope>
    <source>
        <strain evidence="3">Yale</strain>
    </source>
</reference>
<name>A0A1B0FKD1_GLOMM</name>
<dbReference type="InterPro" id="IPR011009">
    <property type="entry name" value="Kinase-like_dom_sf"/>
</dbReference>
<dbReference type="PANTHER" id="PTHR43173">
    <property type="entry name" value="ABC1 FAMILY PROTEIN"/>
    <property type="match status" value="1"/>
</dbReference>
<dbReference type="VEuPathDB" id="VectorBase:GMOY004295"/>
<evidence type="ECO:0000256" key="1">
    <source>
        <dbReference type="ARBA" id="ARBA00009670"/>
    </source>
</evidence>
<keyword evidence="4" id="KW-1185">Reference proteome</keyword>
<dbReference type="InterPro" id="IPR051130">
    <property type="entry name" value="Mito_struct-func_regulator"/>
</dbReference>
<sequence length="587" mass="68185">RKVYYLTLTRFSPSKFTAHKIVIICNPLNDSGSHNLTQKEIDFKIKMFSLRQILTKSIRNLDLLTNTNVKAVRIHKHYFRAILISSFAGFVAYDGVLNEFTYCGACKRFLRSLKTAGLISIDYLLLSELDPSYESKLKIVHQRSANRLLEACLLNGGLYIKVGQGFAAINHILPEEYTSTLSNLQDKCLPTSQADIQKVFIKDFGCKPEELFKEFDYKPVAAASIAQVFKAKLENGQEVAVKVQYNDLQKRFVSDLTTIIVLHDIIELVFKDYNFGWMLRDVRNNLVQELNFVNEGKNAERCAKDLRIFNFVYVPKVYWTYTTQRVLTLEWIDGYKMHDLQSIKNMRLQIKDVDRKLFQLFSEQIFNSGFVHADPHASNIRKSPKTGKAELVLLDHGLYEELPAAVRKPLCEFWEATVLKDEHRMFKSARQLGINDYMKFAEVLFQHPIRTHSGRIPTKLNADDIEYMQKIAKQNFDLIMSTLKEMPRNMLFVIRNLNTVRAIGRMHGDVVDRPRVMACYAQRCIYKKYNSLQGFFLWLFRRLYFEYSLLSFTLKRSCLNMYFYTLYKLGRAPKSATTILKDLTGAS</sequence>
<dbReference type="InterPro" id="IPR004147">
    <property type="entry name" value="ABC1_dom"/>
</dbReference>
<dbReference type="CDD" id="cd13969">
    <property type="entry name" value="ADCK1-like"/>
    <property type="match status" value="1"/>
</dbReference>
<protein>
    <recommendedName>
        <fullName evidence="2">ABC1 atypical kinase-like domain-containing protein</fullName>
    </recommendedName>
</protein>
<dbReference type="EnsemblMetazoa" id="GMOY004295-RA">
    <property type="protein sequence ID" value="GMOY004295-PA"/>
    <property type="gene ID" value="GMOY004295"/>
</dbReference>